<reference evidence="1" key="1">
    <citation type="submission" date="2020-09" db="EMBL/GenBank/DDBJ databases">
        <title>Genome-Enabled Discovery of Anthraquinone Biosynthesis in Senna tora.</title>
        <authorList>
            <person name="Kang S.-H."/>
            <person name="Pandey R.P."/>
            <person name="Lee C.-M."/>
            <person name="Sim J.-S."/>
            <person name="Jeong J.-T."/>
            <person name="Choi B.-S."/>
            <person name="Jung M."/>
            <person name="Ginzburg D."/>
            <person name="Zhao K."/>
            <person name="Won S.Y."/>
            <person name="Oh T.-J."/>
            <person name="Yu Y."/>
            <person name="Kim N.-H."/>
            <person name="Lee O.R."/>
            <person name="Lee T.-H."/>
            <person name="Bashyal P."/>
            <person name="Kim T.-S."/>
            <person name="Lee W.-H."/>
            <person name="Kawkins C."/>
            <person name="Kim C.-K."/>
            <person name="Kim J.S."/>
            <person name="Ahn B.O."/>
            <person name="Rhee S.Y."/>
            <person name="Sohng J.K."/>
        </authorList>
    </citation>
    <scope>NUCLEOTIDE SEQUENCE</scope>
    <source>
        <tissue evidence="1">Leaf</tissue>
    </source>
</reference>
<evidence type="ECO:0000313" key="1">
    <source>
        <dbReference type="EMBL" id="KAF7844624.1"/>
    </source>
</evidence>
<protein>
    <submittedName>
        <fullName evidence="1">Putative RNA-directed DNA polymerase</fullName>
    </submittedName>
</protein>
<dbReference type="Proteomes" id="UP000634136">
    <property type="component" value="Unassembled WGS sequence"/>
</dbReference>
<keyword evidence="2" id="KW-1185">Reference proteome</keyword>
<sequence>MGNVAEFNECWPHIDRGEWDSINTPFTEEEITKAVFSIGGFKASASDGFPVSFYH</sequence>
<keyword evidence="1" id="KW-0695">RNA-directed DNA polymerase</keyword>
<keyword evidence="1" id="KW-0548">Nucleotidyltransferase</keyword>
<dbReference type="EMBL" id="JAAIUW010000001">
    <property type="protein sequence ID" value="KAF7844624.1"/>
    <property type="molecule type" value="Genomic_DNA"/>
</dbReference>
<gene>
    <name evidence="1" type="ORF">G2W53_001529</name>
</gene>
<name>A0A834XHV7_9FABA</name>
<comment type="caution">
    <text evidence="1">The sequence shown here is derived from an EMBL/GenBank/DDBJ whole genome shotgun (WGS) entry which is preliminary data.</text>
</comment>
<evidence type="ECO:0000313" key="2">
    <source>
        <dbReference type="Proteomes" id="UP000634136"/>
    </source>
</evidence>
<keyword evidence="1" id="KW-0808">Transferase</keyword>
<accession>A0A834XHV7</accession>
<dbReference type="AlphaFoldDB" id="A0A834XHV7"/>
<dbReference type="OrthoDB" id="1938551at2759"/>
<organism evidence="1 2">
    <name type="scientific">Senna tora</name>
    <dbReference type="NCBI Taxonomy" id="362788"/>
    <lineage>
        <taxon>Eukaryota</taxon>
        <taxon>Viridiplantae</taxon>
        <taxon>Streptophyta</taxon>
        <taxon>Embryophyta</taxon>
        <taxon>Tracheophyta</taxon>
        <taxon>Spermatophyta</taxon>
        <taxon>Magnoliopsida</taxon>
        <taxon>eudicotyledons</taxon>
        <taxon>Gunneridae</taxon>
        <taxon>Pentapetalae</taxon>
        <taxon>rosids</taxon>
        <taxon>fabids</taxon>
        <taxon>Fabales</taxon>
        <taxon>Fabaceae</taxon>
        <taxon>Caesalpinioideae</taxon>
        <taxon>Cassia clade</taxon>
        <taxon>Senna</taxon>
    </lineage>
</organism>
<dbReference type="GO" id="GO:0003964">
    <property type="term" value="F:RNA-directed DNA polymerase activity"/>
    <property type="evidence" value="ECO:0007669"/>
    <property type="project" value="UniProtKB-KW"/>
</dbReference>
<proteinExistence type="predicted"/>